<dbReference type="SUPFAM" id="SSF51971">
    <property type="entry name" value="Nucleotide-binding domain"/>
    <property type="match status" value="1"/>
</dbReference>
<dbReference type="GeneID" id="25978486"/>
<dbReference type="Pfam" id="PF13450">
    <property type="entry name" value="NAD_binding_8"/>
    <property type="match status" value="1"/>
</dbReference>
<dbReference type="Gene3D" id="3.50.50.60">
    <property type="entry name" value="FAD/NAD(P)-binding domain"/>
    <property type="match status" value="1"/>
</dbReference>
<dbReference type="InterPro" id="IPR036188">
    <property type="entry name" value="FAD/NAD-bd_sf"/>
</dbReference>
<keyword evidence="1" id="KW-0732">Signal</keyword>
<dbReference type="RefSeq" id="XP_014174411.1">
    <property type="nucleotide sequence ID" value="XM_014318936.1"/>
</dbReference>
<sequence>MLTTFFCLVVAAHASAASLKHARDSFNPSTYAKEDVIERDFAIIGGGAAGTFAALNLAKKNKSIVLVEARDRLGGNTRTFHDPAAGVYVDFGVQVHLDDSTVRDFFDSLDVPLAAPTANQWGTSAYYDFAKRVALPSFTRGSIGDDYIAQLDKYSCVQDLNGLPSSVPENLLLTWPEYVEKNNLSESSAKGGLSWPATPSNLLDATALAVLNDGNFIEIAEFSGSGVYSAAHDNSAIFVNALAQLNPHVLLESRITAAQRSLSRNDSVLLVAQTPSGQKLIRAKQLILAMPPILDNTQYFDLDKTEMSILSNLSGKHYYGGVVNNTGLDDSIAYTNAGVDTLYNVANVPGIVEVAASAFAGYHFYWYNSIEATTQDTVEEAARSTIKWLQTQTDASDVEPTFLDYQDFSPFHLAPPTEDIANGWYGKMKGLQGYRNTWYISSLFVVGATQIWNNTLNILPDIIQAADLFN</sequence>
<accession>F0XBR3</accession>
<dbReference type="Gene3D" id="1.10.405.20">
    <property type="match status" value="1"/>
</dbReference>
<dbReference type="Gene3D" id="3.30.70.1990">
    <property type="match status" value="1"/>
</dbReference>
<dbReference type="OrthoDB" id="68575at2759"/>
<feature type="signal peptide" evidence="1">
    <location>
        <begin position="1"/>
        <end position="16"/>
    </location>
</feature>
<dbReference type="eggNOG" id="ENOG502SMFE">
    <property type="taxonomic scope" value="Eukaryota"/>
</dbReference>
<proteinExistence type="predicted"/>
<reference evidence="2 3" key="1">
    <citation type="journal article" date="2011" name="Proc. Natl. Acad. Sci. U.S.A.">
        <title>Genome and transcriptome analyses of the mountain pine beetle-fungal symbiont Grosmannia clavigera, a lodgepole pine pathogen.</title>
        <authorList>
            <person name="DiGuistini S."/>
            <person name="Wang Y."/>
            <person name="Liao N.Y."/>
            <person name="Taylor G."/>
            <person name="Tanguay P."/>
            <person name="Feau N."/>
            <person name="Henrissat B."/>
            <person name="Chan S.K."/>
            <person name="Hesse-Orce U."/>
            <person name="Alamouti S.M."/>
            <person name="Tsui C.K.M."/>
            <person name="Docking R.T."/>
            <person name="Levasseur A."/>
            <person name="Haridas S."/>
            <person name="Robertson G."/>
            <person name="Birol I."/>
            <person name="Holt R.A."/>
            <person name="Marra M.A."/>
            <person name="Hamelin R.C."/>
            <person name="Hirst M."/>
            <person name="Jones S.J.M."/>
            <person name="Bohlmann J."/>
            <person name="Breuil C."/>
        </authorList>
    </citation>
    <scope>NUCLEOTIDE SEQUENCE [LARGE SCALE GENOMIC DNA]</scope>
    <source>
        <strain evidence="3">kw1407 / UAMH 11150</strain>
    </source>
</reference>
<gene>
    <name evidence="2" type="ORF">CMQ_5191</name>
</gene>
<dbReference type="AlphaFoldDB" id="F0XBR3"/>
<dbReference type="EMBL" id="GL629756">
    <property type="protein sequence ID" value="EFX04929.1"/>
    <property type="molecule type" value="Genomic_DNA"/>
</dbReference>
<organism evidence="3">
    <name type="scientific">Grosmannia clavigera (strain kw1407 / UAMH 11150)</name>
    <name type="common">Blue stain fungus</name>
    <name type="synonym">Graphiocladiella clavigera</name>
    <dbReference type="NCBI Taxonomy" id="655863"/>
    <lineage>
        <taxon>Eukaryota</taxon>
        <taxon>Fungi</taxon>
        <taxon>Dikarya</taxon>
        <taxon>Ascomycota</taxon>
        <taxon>Pezizomycotina</taxon>
        <taxon>Sordariomycetes</taxon>
        <taxon>Sordariomycetidae</taxon>
        <taxon>Ophiostomatales</taxon>
        <taxon>Ophiostomataceae</taxon>
        <taxon>Leptographium</taxon>
    </lineage>
</organism>
<keyword evidence="3" id="KW-1185">Reference proteome</keyword>
<name>F0XBR3_GROCL</name>
<protein>
    <submittedName>
        <fullName evidence="2">Amine oxidase flavin-containing superfamily</fullName>
    </submittedName>
</protein>
<evidence type="ECO:0000313" key="2">
    <source>
        <dbReference type="EMBL" id="EFX04929.1"/>
    </source>
</evidence>
<evidence type="ECO:0000256" key="1">
    <source>
        <dbReference type="SAM" id="SignalP"/>
    </source>
</evidence>
<dbReference type="HOGENOM" id="CLU_028280_0_0_1"/>
<evidence type="ECO:0000313" key="3">
    <source>
        <dbReference type="Proteomes" id="UP000007796"/>
    </source>
</evidence>
<dbReference type="Proteomes" id="UP000007796">
    <property type="component" value="Unassembled WGS sequence"/>
</dbReference>
<dbReference type="InParanoid" id="F0XBR3"/>
<feature type="chain" id="PRO_5003263840" evidence="1">
    <location>
        <begin position="17"/>
        <end position="470"/>
    </location>
</feature>